<dbReference type="PANTHER" id="PTHR11136">
    <property type="entry name" value="FOLYLPOLYGLUTAMATE SYNTHASE-RELATED"/>
    <property type="match status" value="1"/>
</dbReference>
<dbReference type="Proteomes" id="UP000219573">
    <property type="component" value="Unassembled WGS sequence"/>
</dbReference>
<dbReference type="NCBIfam" id="TIGR01499">
    <property type="entry name" value="folC"/>
    <property type="match status" value="1"/>
</dbReference>
<evidence type="ECO:0000313" key="21">
    <source>
        <dbReference type="EMBL" id="SNY32720.1"/>
    </source>
</evidence>
<evidence type="ECO:0000256" key="11">
    <source>
        <dbReference type="ARBA" id="ARBA00022741"/>
    </source>
</evidence>
<dbReference type="EMBL" id="OBDZ01000016">
    <property type="protein sequence ID" value="SNY32720.1"/>
    <property type="molecule type" value="Genomic_DNA"/>
</dbReference>
<feature type="domain" description="Mur ligase central" evidence="20">
    <location>
        <begin position="41"/>
        <end position="267"/>
    </location>
</feature>
<comment type="cofactor">
    <cofactor evidence="1">
        <name>Mg(2+)</name>
        <dbReference type="ChEBI" id="CHEBI:18420"/>
    </cofactor>
</comment>
<evidence type="ECO:0000256" key="3">
    <source>
        <dbReference type="ARBA" id="ARBA00005150"/>
    </source>
</evidence>
<dbReference type="PANTHER" id="PTHR11136:SF0">
    <property type="entry name" value="DIHYDROFOLATE SYNTHETASE-RELATED"/>
    <property type="match status" value="1"/>
</dbReference>
<evidence type="ECO:0000313" key="22">
    <source>
        <dbReference type="Proteomes" id="UP000219573"/>
    </source>
</evidence>
<sequence length="427" mass="47810">MKGIKYLDTLNNRGIRLGLDRIKLLLGYLDNPQDKLDIIHVAGTNGKGSTSAILTSIYKEAGYKVGTYTSPHITEFNERIRINNINISNEDLEELIEDMKPVIDRVAEELEHPTYFEVVTALAFLYYYRQEVDLLVLEVGLGGRYDATNAIKSSLVSIITNVSLDHTDRLGNDLRKIAWEKAGVIKEGQVVITATDDDIVKREITKVANEQNAELININDKFNWTEHRSDLAYQLFDLESGKRSYNELQLPLLGKHQILNTATAIGAIEAIEDSYPLTIDEIKAGISKVKWPGRVEVISSKPTIILDGAHNVAGVQSLLNVLDKLDYQNLFLILSILGDKDVEGIVSNIVPKATKVILTQNSSNRVIDIESLKEKVERYNFNLETQLKLEKAIESTVAEAKEKDLILISGSLYTVAEARSFLLKEKK</sequence>
<evidence type="ECO:0000256" key="14">
    <source>
        <dbReference type="ARBA" id="ARBA00022909"/>
    </source>
</evidence>
<dbReference type="InterPro" id="IPR036615">
    <property type="entry name" value="Mur_ligase_C_dom_sf"/>
</dbReference>
<dbReference type="EC" id="6.3.2.17" evidence="7"/>
<evidence type="ECO:0000256" key="7">
    <source>
        <dbReference type="ARBA" id="ARBA00013025"/>
    </source>
</evidence>
<keyword evidence="13" id="KW-0460">Magnesium</keyword>
<protein>
    <recommendedName>
        <fullName evidence="8">Dihydrofolate synthase/folylpolyglutamate synthase</fullName>
        <ecNumber evidence="6">6.3.2.12</ecNumber>
        <ecNumber evidence="7">6.3.2.17</ecNumber>
    </recommendedName>
    <alternativeName>
        <fullName evidence="15">Tetrahydrofolylpolyglutamate synthase</fullName>
    </alternativeName>
</protein>
<dbReference type="Pfam" id="PF08245">
    <property type="entry name" value="Mur_ligase_M"/>
    <property type="match status" value="1"/>
</dbReference>
<comment type="subunit">
    <text evidence="5">Monomer.</text>
</comment>
<evidence type="ECO:0000256" key="13">
    <source>
        <dbReference type="ARBA" id="ARBA00022842"/>
    </source>
</evidence>
<dbReference type="InterPro" id="IPR001645">
    <property type="entry name" value="Folylpolyglutamate_synth"/>
</dbReference>
<organism evidence="21 22">
    <name type="scientific">Orenia metallireducens</name>
    <dbReference type="NCBI Taxonomy" id="1413210"/>
    <lineage>
        <taxon>Bacteria</taxon>
        <taxon>Bacillati</taxon>
        <taxon>Bacillota</taxon>
        <taxon>Clostridia</taxon>
        <taxon>Halanaerobiales</taxon>
        <taxon>Halobacteroidaceae</taxon>
        <taxon>Orenia</taxon>
    </lineage>
</organism>
<evidence type="ECO:0000256" key="6">
    <source>
        <dbReference type="ARBA" id="ARBA00013023"/>
    </source>
</evidence>
<dbReference type="AlphaFoldDB" id="A0A285HAE8"/>
<evidence type="ECO:0000256" key="17">
    <source>
        <dbReference type="ARBA" id="ARBA00049161"/>
    </source>
</evidence>
<dbReference type="SUPFAM" id="SSF53244">
    <property type="entry name" value="MurD-like peptide ligases, peptide-binding domain"/>
    <property type="match status" value="1"/>
</dbReference>
<dbReference type="InterPro" id="IPR013221">
    <property type="entry name" value="Mur_ligase_cen"/>
</dbReference>
<evidence type="ECO:0000256" key="12">
    <source>
        <dbReference type="ARBA" id="ARBA00022840"/>
    </source>
</evidence>
<dbReference type="GO" id="GO:0008841">
    <property type="term" value="F:dihydrofolate synthase activity"/>
    <property type="evidence" value="ECO:0007669"/>
    <property type="project" value="UniProtKB-EC"/>
</dbReference>
<evidence type="ECO:0000256" key="10">
    <source>
        <dbReference type="ARBA" id="ARBA00022723"/>
    </source>
</evidence>
<reference evidence="22" key="1">
    <citation type="submission" date="2017-09" db="EMBL/GenBank/DDBJ databases">
        <authorList>
            <person name="Varghese N."/>
            <person name="Submissions S."/>
        </authorList>
    </citation>
    <scope>NUCLEOTIDE SEQUENCE [LARGE SCALE GENOMIC DNA]</scope>
    <source>
        <strain evidence="22">MSL47</strain>
    </source>
</reference>
<evidence type="ECO:0000256" key="16">
    <source>
        <dbReference type="ARBA" id="ARBA00047493"/>
    </source>
</evidence>
<evidence type="ECO:0000259" key="20">
    <source>
        <dbReference type="Pfam" id="PF08245"/>
    </source>
</evidence>
<evidence type="ECO:0000256" key="9">
    <source>
        <dbReference type="ARBA" id="ARBA00022598"/>
    </source>
</evidence>
<dbReference type="FunFam" id="3.40.1190.10:FF:000004">
    <property type="entry name" value="Dihydrofolate synthase/folylpolyglutamate synthase"/>
    <property type="match status" value="1"/>
</dbReference>
<proteinExistence type="inferred from homology"/>
<evidence type="ECO:0000256" key="18">
    <source>
        <dbReference type="PIRNR" id="PIRNR001563"/>
    </source>
</evidence>
<dbReference type="GO" id="GO:0005524">
    <property type="term" value="F:ATP binding"/>
    <property type="evidence" value="ECO:0007669"/>
    <property type="project" value="UniProtKB-KW"/>
</dbReference>
<dbReference type="GO" id="GO:0004326">
    <property type="term" value="F:tetrahydrofolylpolyglutamate synthase activity"/>
    <property type="evidence" value="ECO:0007669"/>
    <property type="project" value="UniProtKB-EC"/>
</dbReference>
<keyword evidence="12 18" id="KW-0067">ATP-binding</keyword>
<accession>A0A285HAE8</accession>
<evidence type="ECO:0000256" key="15">
    <source>
        <dbReference type="ARBA" id="ARBA00030592"/>
    </source>
</evidence>
<dbReference type="InterPro" id="IPR036565">
    <property type="entry name" value="Mur-like_cat_sf"/>
</dbReference>
<keyword evidence="14" id="KW-0289">Folate biosynthesis</keyword>
<feature type="domain" description="Mur ligase C-terminal" evidence="19">
    <location>
        <begin position="293"/>
        <end position="411"/>
    </location>
</feature>
<keyword evidence="10" id="KW-0479">Metal-binding</keyword>
<dbReference type="Gene3D" id="3.90.190.20">
    <property type="entry name" value="Mur ligase, C-terminal domain"/>
    <property type="match status" value="1"/>
</dbReference>
<dbReference type="GO" id="GO:0046656">
    <property type="term" value="P:folic acid biosynthetic process"/>
    <property type="evidence" value="ECO:0007669"/>
    <property type="project" value="UniProtKB-KW"/>
</dbReference>
<dbReference type="SUPFAM" id="SSF53623">
    <property type="entry name" value="MurD-like peptide ligases, catalytic domain"/>
    <property type="match status" value="1"/>
</dbReference>
<comment type="catalytic activity">
    <reaction evidence="16">
        <text>(6S)-5,6,7,8-tetrahydrofolyl-(gamma-L-Glu)(n) + L-glutamate + ATP = (6S)-5,6,7,8-tetrahydrofolyl-(gamma-L-Glu)(n+1) + ADP + phosphate + H(+)</text>
        <dbReference type="Rhea" id="RHEA:10580"/>
        <dbReference type="Rhea" id="RHEA-COMP:14738"/>
        <dbReference type="Rhea" id="RHEA-COMP:14740"/>
        <dbReference type="ChEBI" id="CHEBI:15378"/>
        <dbReference type="ChEBI" id="CHEBI:29985"/>
        <dbReference type="ChEBI" id="CHEBI:30616"/>
        <dbReference type="ChEBI" id="CHEBI:43474"/>
        <dbReference type="ChEBI" id="CHEBI:141005"/>
        <dbReference type="ChEBI" id="CHEBI:456216"/>
        <dbReference type="EC" id="6.3.2.17"/>
    </reaction>
</comment>
<evidence type="ECO:0000256" key="1">
    <source>
        <dbReference type="ARBA" id="ARBA00001946"/>
    </source>
</evidence>
<dbReference type="OrthoDB" id="9809356at2"/>
<comment type="pathway">
    <text evidence="2">Cofactor biosynthesis; tetrahydrofolate biosynthesis; 7,8-dihydrofolate from 2-amino-4-hydroxy-6-hydroxymethyl-7,8-dihydropteridine diphosphate and 4-aminobenzoate: step 2/2.</text>
</comment>
<dbReference type="Gene3D" id="3.40.1190.10">
    <property type="entry name" value="Mur-like, catalytic domain"/>
    <property type="match status" value="1"/>
</dbReference>
<gene>
    <name evidence="21" type="ORF">SAMN06265827_11668</name>
</gene>
<dbReference type="RefSeq" id="WP_097018259.1">
    <property type="nucleotide sequence ID" value="NZ_OBDZ01000016.1"/>
</dbReference>
<comment type="similarity">
    <text evidence="4 18">Belongs to the folylpolyglutamate synthase family.</text>
</comment>
<evidence type="ECO:0000256" key="5">
    <source>
        <dbReference type="ARBA" id="ARBA00011245"/>
    </source>
</evidence>
<evidence type="ECO:0000256" key="4">
    <source>
        <dbReference type="ARBA" id="ARBA00008276"/>
    </source>
</evidence>
<comment type="catalytic activity">
    <reaction evidence="17">
        <text>7,8-dihydropteroate + L-glutamate + ATP = 7,8-dihydrofolate + ADP + phosphate + H(+)</text>
        <dbReference type="Rhea" id="RHEA:23584"/>
        <dbReference type="ChEBI" id="CHEBI:15378"/>
        <dbReference type="ChEBI" id="CHEBI:17839"/>
        <dbReference type="ChEBI" id="CHEBI:29985"/>
        <dbReference type="ChEBI" id="CHEBI:30616"/>
        <dbReference type="ChEBI" id="CHEBI:43474"/>
        <dbReference type="ChEBI" id="CHEBI:57451"/>
        <dbReference type="ChEBI" id="CHEBI:456216"/>
        <dbReference type="EC" id="6.3.2.12"/>
    </reaction>
</comment>
<evidence type="ECO:0000256" key="8">
    <source>
        <dbReference type="ARBA" id="ARBA00019357"/>
    </source>
</evidence>
<dbReference type="STRING" id="1413210.U472_13090"/>
<dbReference type="GO" id="GO:0005737">
    <property type="term" value="C:cytoplasm"/>
    <property type="evidence" value="ECO:0007669"/>
    <property type="project" value="TreeGrafter"/>
</dbReference>
<keyword evidence="9 18" id="KW-0436">Ligase</keyword>
<keyword evidence="22" id="KW-1185">Reference proteome</keyword>
<dbReference type="Pfam" id="PF02875">
    <property type="entry name" value="Mur_ligase_C"/>
    <property type="match status" value="1"/>
</dbReference>
<evidence type="ECO:0000259" key="19">
    <source>
        <dbReference type="Pfam" id="PF02875"/>
    </source>
</evidence>
<keyword evidence="11 18" id="KW-0547">Nucleotide-binding</keyword>
<dbReference type="EC" id="6.3.2.12" evidence="6"/>
<evidence type="ECO:0000256" key="2">
    <source>
        <dbReference type="ARBA" id="ARBA00004799"/>
    </source>
</evidence>
<dbReference type="GO" id="GO:0046872">
    <property type="term" value="F:metal ion binding"/>
    <property type="evidence" value="ECO:0007669"/>
    <property type="project" value="UniProtKB-KW"/>
</dbReference>
<comment type="pathway">
    <text evidence="3">Cofactor biosynthesis; tetrahydrofolylpolyglutamate biosynthesis.</text>
</comment>
<name>A0A285HAE8_9FIRM</name>
<dbReference type="InterPro" id="IPR004101">
    <property type="entry name" value="Mur_ligase_C"/>
</dbReference>
<dbReference type="PIRSF" id="PIRSF001563">
    <property type="entry name" value="Folylpolyglu_synth"/>
    <property type="match status" value="1"/>
</dbReference>